<comment type="catalytic activity">
    <reaction evidence="1">
        <text>Endohydrolysis of (1-&gt;4)-beta-D-glucosidic linkages in cellulose, lichenin and cereal beta-D-glucans.</text>
        <dbReference type="EC" id="3.2.1.4"/>
    </reaction>
</comment>
<comment type="similarity">
    <text evidence="9">Belongs to the glycosyl hydrolase 74 family.</text>
</comment>
<organism evidence="12 13">
    <name type="scientific">Ruminiclostridium sufflavum DSM 19573</name>
    <dbReference type="NCBI Taxonomy" id="1121337"/>
    <lineage>
        <taxon>Bacteria</taxon>
        <taxon>Bacillati</taxon>
        <taxon>Bacillota</taxon>
        <taxon>Clostridia</taxon>
        <taxon>Eubacteriales</taxon>
        <taxon>Oscillospiraceae</taxon>
        <taxon>Ruminiclostridium</taxon>
    </lineage>
</organism>
<keyword evidence="5" id="KW-0136">Cellulose degradation</keyword>
<evidence type="ECO:0000256" key="1">
    <source>
        <dbReference type="ARBA" id="ARBA00000966"/>
    </source>
</evidence>
<dbReference type="FunFam" id="2.130.10.10:FF:000534">
    <property type="entry name" value="Xyloglucanase Xgh74A"/>
    <property type="match status" value="1"/>
</dbReference>
<dbReference type="SUPFAM" id="SSF63446">
    <property type="entry name" value="Type I dockerin domain"/>
    <property type="match status" value="1"/>
</dbReference>
<dbReference type="PANTHER" id="PTHR43739:SF2">
    <property type="entry name" value="OLIGOXYLOGLUCAN-REDUCING END-SPECIFIC XYLOGLUCANASE-RELATED"/>
    <property type="match status" value="1"/>
</dbReference>
<dbReference type="Gene3D" id="2.130.10.10">
    <property type="entry name" value="YVTN repeat-like/Quinoprotein amine dehydrogenase"/>
    <property type="match status" value="2"/>
</dbReference>
<gene>
    <name evidence="12" type="ORF">LY28_02962</name>
</gene>
<feature type="domain" description="Dockerin" evidence="11">
    <location>
        <begin position="768"/>
        <end position="838"/>
    </location>
</feature>
<dbReference type="CDD" id="cd14256">
    <property type="entry name" value="Dockerin_I"/>
    <property type="match status" value="1"/>
</dbReference>
<protein>
    <recommendedName>
        <fullName evidence="2">cellulase</fullName>
        <ecNumber evidence="2">3.2.1.4</ecNumber>
    </recommendedName>
</protein>
<dbReference type="AlphaFoldDB" id="A0A318XHN8"/>
<evidence type="ECO:0000256" key="3">
    <source>
        <dbReference type="ARBA" id="ARBA00022729"/>
    </source>
</evidence>
<keyword evidence="3 10" id="KW-0732">Signal</keyword>
<dbReference type="InterPro" id="IPR018247">
    <property type="entry name" value="EF_Hand_1_Ca_BS"/>
</dbReference>
<accession>A0A318XHN8</accession>
<proteinExistence type="inferred from homology"/>
<evidence type="ECO:0000256" key="7">
    <source>
        <dbReference type="ARBA" id="ARBA00023295"/>
    </source>
</evidence>
<name>A0A318XHN8_9FIRM</name>
<dbReference type="RefSeq" id="WP_110462945.1">
    <property type="nucleotide sequence ID" value="NZ_QKMR01000020.1"/>
</dbReference>
<evidence type="ECO:0000256" key="9">
    <source>
        <dbReference type="ARBA" id="ARBA00037986"/>
    </source>
</evidence>
<dbReference type="EC" id="3.2.1.4" evidence="2"/>
<evidence type="ECO:0000256" key="5">
    <source>
        <dbReference type="ARBA" id="ARBA00023001"/>
    </source>
</evidence>
<evidence type="ECO:0000259" key="11">
    <source>
        <dbReference type="PROSITE" id="PS51766"/>
    </source>
</evidence>
<sequence>MRKKFISIAGLALAVALTASVTVPVNSAEAYSQQAYSWENVTIGGGGGFIPGIIYSQAEKDLIYARTDIGGAYRWNKDTSSWIPLMDSFDLDEYSYYGIDSLAADPVDPNRVYAAAGMYTNDWLPNTGAILRSEDKGATWEKTELPFKFGGNMPGRSMGERLAVDPNKNSILYLGTRCGNGLWKSTDYGETWAEVASFPNPGDYVYDPAYDYSKDIIGVVWVAFDKSSSTSGNATKNIYVGVADKEESIYRSTDGGVTWEAVPGQPAGYLPHHGVMNSKGVLYITYSDSCGPYDGTKGDVWKYDTSTSAWTKISPIPSLKEDGSDNGDNYFGYGGLAIDAQNPDTIMVTSLVSWWPDDMIWRSVDGGTTWSRIWDWAGYPSRSFRYTQDISAAPWLDWDKASSVSLPEVSPKLGWMVGDIEIDPFNSDRMMYGTGATLYGTDNLTAWDKNEKIKISVKAAGIEETAVLGLISPPSGAPLISALGDIVGFRHDDLDKARSKMLVPAYSSATGIDYAELSPSFMTIVAKSDAENVKRIAFSYDGGTNWFQGNSEPAGVTDGDSSVAAAADATAVIWAPADVKPAVTTNNGSSWTTCTGLPVNSAIASDRVNGKKFYGFSNGSFYVSTDGGVTFNAAATGLPTSAKIKAVPGIEGDIWLSAGDDGLWHSTDSGATFEKLANVSTSYVAGFGKAAPDKAYMAVYITGKVDGAIGIFRSDNEGVSWVKINDEDQGFGAIDKTITGDPRIYGRVYVGTNGRGVIYGDISGNTIDKPLTGDVNGDKAVDALDFALIKNYLLGGIADFPGEGGAEAADVNGDGDIDAIDFALVKSYLLGSITGFPKQ</sequence>
<keyword evidence="7" id="KW-0326">Glycosidase</keyword>
<dbReference type="PROSITE" id="PS51766">
    <property type="entry name" value="DOCKERIN"/>
    <property type="match status" value="1"/>
</dbReference>
<comment type="caution">
    <text evidence="12">The sequence shown here is derived from an EMBL/GenBank/DDBJ whole genome shotgun (WGS) entry which is preliminary data.</text>
</comment>
<keyword evidence="6" id="KW-0119">Carbohydrate metabolism</keyword>
<dbReference type="GO" id="GO:0008810">
    <property type="term" value="F:cellulase activity"/>
    <property type="evidence" value="ECO:0007669"/>
    <property type="project" value="UniProtKB-EC"/>
</dbReference>
<dbReference type="OrthoDB" id="9757947at2"/>
<dbReference type="SUPFAM" id="SSF110296">
    <property type="entry name" value="Oligoxyloglucan reducing end-specific cellobiohydrolase"/>
    <property type="match status" value="2"/>
</dbReference>
<evidence type="ECO:0000313" key="12">
    <source>
        <dbReference type="EMBL" id="PYG86534.1"/>
    </source>
</evidence>
<keyword evidence="4" id="KW-0378">Hydrolase</keyword>
<dbReference type="InterPro" id="IPR016134">
    <property type="entry name" value="Dockerin_dom"/>
</dbReference>
<dbReference type="CDD" id="cd15482">
    <property type="entry name" value="Sialidase_non-viral"/>
    <property type="match status" value="1"/>
</dbReference>
<evidence type="ECO:0000256" key="10">
    <source>
        <dbReference type="SAM" id="SignalP"/>
    </source>
</evidence>
<dbReference type="Pfam" id="PF00404">
    <property type="entry name" value="Dockerin_1"/>
    <property type="match status" value="1"/>
</dbReference>
<dbReference type="InterPro" id="IPR052025">
    <property type="entry name" value="Xyloglucanase_GH74"/>
</dbReference>
<dbReference type="EMBL" id="QKMR01000020">
    <property type="protein sequence ID" value="PYG86534.1"/>
    <property type="molecule type" value="Genomic_DNA"/>
</dbReference>
<keyword evidence="8" id="KW-0624">Polysaccharide degradation</keyword>
<dbReference type="GO" id="GO:0030245">
    <property type="term" value="P:cellulose catabolic process"/>
    <property type="evidence" value="ECO:0007669"/>
    <property type="project" value="UniProtKB-KW"/>
</dbReference>
<dbReference type="PROSITE" id="PS00448">
    <property type="entry name" value="CLOS_CELLULOSOME_RPT"/>
    <property type="match status" value="1"/>
</dbReference>
<keyword evidence="13" id="KW-1185">Reference proteome</keyword>
<dbReference type="Proteomes" id="UP000248132">
    <property type="component" value="Unassembled WGS sequence"/>
</dbReference>
<feature type="signal peptide" evidence="10">
    <location>
        <begin position="1"/>
        <end position="27"/>
    </location>
</feature>
<dbReference type="InterPro" id="IPR002105">
    <property type="entry name" value="Dockerin_1_rpt"/>
</dbReference>
<evidence type="ECO:0000313" key="13">
    <source>
        <dbReference type="Proteomes" id="UP000248132"/>
    </source>
</evidence>
<evidence type="ECO:0000256" key="6">
    <source>
        <dbReference type="ARBA" id="ARBA00023277"/>
    </source>
</evidence>
<dbReference type="GO" id="GO:0010411">
    <property type="term" value="P:xyloglucan metabolic process"/>
    <property type="evidence" value="ECO:0007669"/>
    <property type="project" value="TreeGrafter"/>
</dbReference>
<evidence type="ECO:0000256" key="2">
    <source>
        <dbReference type="ARBA" id="ARBA00012601"/>
    </source>
</evidence>
<evidence type="ECO:0000256" key="4">
    <source>
        <dbReference type="ARBA" id="ARBA00022801"/>
    </source>
</evidence>
<dbReference type="Gene3D" id="1.10.1330.10">
    <property type="entry name" value="Dockerin domain"/>
    <property type="match status" value="1"/>
</dbReference>
<dbReference type="PANTHER" id="PTHR43739">
    <property type="entry name" value="XYLOGLUCANASE (EUROFUNG)"/>
    <property type="match status" value="1"/>
</dbReference>
<dbReference type="InterPro" id="IPR015943">
    <property type="entry name" value="WD40/YVTN_repeat-like_dom_sf"/>
</dbReference>
<dbReference type="InterPro" id="IPR036439">
    <property type="entry name" value="Dockerin_dom_sf"/>
</dbReference>
<reference evidence="12 13" key="1">
    <citation type="submission" date="2018-06" db="EMBL/GenBank/DDBJ databases">
        <title>Genomic Encyclopedia of Type Strains, Phase I: the one thousand microbial genomes (KMG-I) project.</title>
        <authorList>
            <person name="Kyrpides N."/>
        </authorList>
    </citation>
    <scope>NUCLEOTIDE SEQUENCE [LARGE SCALE GENOMIC DNA]</scope>
    <source>
        <strain evidence="12 13">DSM 19573</strain>
    </source>
</reference>
<evidence type="ECO:0000256" key="8">
    <source>
        <dbReference type="ARBA" id="ARBA00023326"/>
    </source>
</evidence>
<feature type="chain" id="PRO_5039104284" description="cellulase" evidence="10">
    <location>
        <begin position="28"/>
        <end position="839"/>
    </location>
</feature>
<dbReference type="PROSITE" id="PS00018">
    <property type="entry name" value="EF_HAND_1"/>
    <property type="match status" value="1"/>
</dbReference>